<organism evidence="4 5">
    <name type="scientific">Lachnellula cervina</name>
    <dbReference type="NCBI Taxonomy" id="1316786"/>
    <lineage>
        <taxon>Eukaryota</taxon>
        <taxon>Fungi</taxon>
        <taxon>Dikarya</taxon>
        <taxon>Ascomycota</taxon>
        <taxon>Pezizomycotina</taxon>
        <taxon>Leotiomycetes</taxon>
        <taxon>Helotiales</taxon>
        <taxon>Lachnaceae</taxon>
        <taxon>Lachnellula</taxon>
    </lineage>
</organism>
<gene>
    <name evidence="4" type="ORF">LCER1_G003241</name>
</gene>
<dbReference type="FunFam" id="3.40.50.720:FF:000084">
    <property type="entry name" value="Short-chain dehydrogenase reductase"/>
    <property type="match status" value="2"/>
</dbReference>
<dbReference type="GO" id="GO:0009688">
    <property type="term" value="P:abscisic acid biosynthetic process"/>
    <property type="evidence" value="ECO:0007669"/>
    <property type="project" value="UniProtKB-ARBA"/>
</dbReference>
<evidence type="ECO:0000256" key="1">
    <source>
        <dbReference type="ARBA" id="ARBA00006484"/>
    </source>
</evidence>
<evidence type="ECO:0000256" key="2">
    <source>
        <dbReference type="ARBA" id="ARBA00022857"/>
    </source>
</evidence>
<keyword evidence="5" id="KW-1185">Reference proteome</keyword>
<dbReference type="OrthoDB" id="1669814at2759"/>
<dbReference type="PRINTS" id="PR00080">
    <property type="entry name" value="SDRFAMILY"/>
</dbReference>
<comment type="similarity">
    <text evidence="1">Belongs to the short-chain dehydrogenases/reductases (SDR) family.</text>
</comment>
<evidence type="ECO:0000313" key="4">
    <source>
        <dbReference type="EMBL" id="TVY53946.1"/>
    </source>
</evidence>
<comment type="caution">
    <text evidence="4">The sequence shown here is derived from an EMBL/GenBank/DDBJ whole genome shotgun (WGS) entry which is preliminary data.</text>
</comment>
<keyword evidence="3" id="KW-0560">Oxidoreductase</keyword>
<feature type="non-terminal residue" evidence="4">
    <location>
        <position position="1"/>
    </location>
</feature>
<dbReference type="InterPro" id="IPR002347">
    <property type="entry name" value="SDR_fam"/>
</dbReference>
<dbReference type="Proteomes" id="UP000481288">
    <property type="component" value="Unassembled WGS sequence"/>
</dbReference>
<proteinExistence type="inferred from homology"/>
<dbReference type="InterPro" id="IPR036291">
    <property type="entry name" value="NAD(P)-bd_dom_sf"/>
</dbReference>
<dbReference type="EMBL" id="QGMG01000393">
    <property type="protein sequence ID" value="TVY53946.1"/>
    <property type="molecule type" value="Genomic_DNA"/>
</dbReference>
<evidence type="ECO:0000256" key="3">
    <source>
        <dbReference type="ARBA" id="ARBA00023002"/>
    </source>
</evidence>
<dbReference type="AlphaFoldDB" id="A0A7D8UYY7"/>
<dbReference type="Gene3D" id="3.40.50.720">
    <property type="entry name" value="NAD(P)-binding Rossmann-like Domain"/>
    <property type="match status" value="2"/>
</dbReference>
<dbReference type="PANTHER" id="PTHR24321">
    <property type="entry name" value="DEHYDROGENASES, SHORT CHAIN"/>
    <property type="match status" value="1"/>
</dbReference>
<dbReference type="Pfam" id="PF13561">
    <property type="entry name" value="adh_short_C2"/>
    <property type="match status" value="2"/>
</dbReference>
<name>A0A7D8UYY7_9HELO</name>
<dbReference type="SUPFAM" id="SSF51735">
    <property type="entry name" value="NAD(P)-binding Rossmann-fold domains"/>
    <property type="match status" value="2"/>
</dbReference>
<protein>
    <submittedName>
        <fullName evidence="4">Putative short-chain type dehydrogenase/reductase y4vI</fullName>
    </submittedName>
</protein>
<dbReference type="CDD" id="cd05233">
    <property type="entry name" value="SDR_c"/>
    <property type="match status" value="2"/>
</dbReference>
<dbReference type="GO" id="GO:0016491">
    <property type="term" value="F:oxidoreductase activity"/>
    <property type="evidence" value="ECO:0007669"/>
    <property type="project" value="UniProtKB-KW"/>
</dbReference>
<evidence type="ECO:0000313" key="5">
    <source>
        <dbReference type="Proteomes" id="UP000481288"/>
    </source>
</evidence>
<dbReference type="PRINTS" id="PR00081">
    <property type="entry name" value="GDHRDH"/>
</dbReference>
<accession>A0A7D8UYY7</accession>
<sequence length="544" mass="58048">ATMFTLKDKVICVTGAASGIGLATAKILFTQGAKLSLSDLRREPLETAFNEILGDSTECDRIIFTAVDIRSSDQVDKWVAKTVKHFGYLDGAANIAGVIGPHYGVHDITELSNDEWDFIQGTNLTGVFYCVRAQLKAMGNGGSIVNTASIAGLEGHGKNGAYSASKHGVIGLTKSAAKEVGSRGIRVNSIAPGIINTPMIQSFGALDSGKLDVFSRVPLARVCEAKEVGSLFAFLLSDESKYITGSTYRVDGGMLVKTSYIRKHQATYKIMSHLPLSGKIALVTGASSGMGRAISLALAKEGAKLVCCDLRELPNPEGYEADIKKATQDLIIDKGGEAIFQPVDISIPSQIETAVARTIEKFGRLDILINCAGYWAPFRDFVDEDDELWGKMVAVNTLGTAKASRLAIRQFLKQEVDEKWGSRGRIVNISSCAGHIAFAGEVAYSATKASINHMTRAGAIDHAKDSININCVAPGAVQTGMARANFENADIVKIMRNATPWPRTGFAEDISGAVMFFCLPQSQWITGQLLAVDGGMTLGVPAPS</sequence>
<reference evidence="4 5" key="1">
    <citation type="submission" date="2018-05" db="EMBL/GenBank/DDBJ databases">
        <title>Whole genome sequencing for identification of molecular markers to develop diagnostic detection tools for the regulated plant pathogen Lachnellula willkommii.</title>
        <authorList>
            <person name="Giroux E."/>
            <person name="Bilodeau G."/>
        </authorList>
    </citation>
    <scope>NUCLEOTIDE SEQUENCE [LARGE SCALE GENOMIC DNA]</scope>
    <source>
        <strain evidence="4 5">CBS 625.97</strain>
    </source>
</reference>
<keyword evidence="2" id="KW-0521">NADP</keyword>
<dbReference type="PANTHER" id="PTHR24321:SF8">
    <property type="entry name" value="ESTRADIOL 17-BETA-DEHYDROGENASE 8-RELATED"/>
    <property type="match status" value="1"/>
</dbReference>
<dbReference type="InterPro" id="IPR020904">
    <property type="entry name" value="Sc_DH/Rdtase_CS"/>
</dbReference>
<dbReference type="PROSITE" id="PS00061">
    <property type="entry name" value="ADH_SHORT"/>
    <property type="match status" value="2"/>
</dbReference>